<name>A0ABT3T0L1_9GAMM</name>
<dbReference type="InterPro" id="IPR002347">
    <property type="entry name" value="SDR_fam"/>
</dbReference>
<dbReference type="Pfam" id="PF00106">
    <property type="entry name" value="adh_short"/>
    <property type="match status" value="1"/>
</dbReference>
<dbReference type="Gene3D" id="3.40.50.720">
    <property type="entry name" value="NAD(P)-binding Rossmann-like Domain"/>
    <property type="match status" value="1"/>
</dbReference>
<dbReference type="PIRSF" id="PIRSF000126">
    <property type="entry name" value="11-beta-HSD1"/>
    <property type="match status" value="1"/>
</dbReference>
<sequence length="251" mass="26326">MPDSKTIALVTGASAGLGAEFCRQLAARCDVVIGVARRQDRLDALAAEIAGSAEFHALQADLATVEGVSRTMEALRQRGPVTMLVNNAGVGSMGEFDSLAIESQRAMVSLHVDATMSLCRAAIPFMREQGGGEIVNVSSLGSLVEGKGMAVYGATKAFLNYFSLALQAELAGTGIEVQALCPGFTRTEFHDAMVSEGFDRDWIPESMWQTAEQVVEVSLAALGSGRVIVVPGAANCAMAKSGLEQQLALLD</sequence>
<keyword evidence="6" id="KW-1185">Reference proteome</keyword>
<feature type="domain" description="Ketoreductase" evidence="4">
    <location>
        <begin position="6"/>
        <end position="183"/>
    </location>
</feature>
<dbReference type="CDD" id="cd05233">
    <property type="entry name" value="SDR_c"/>
    <property type="match status" value="1"/>
</dbReference>
<evidence type="ECO:0000259" key="4">
    <source>
        <dbReference type="SMART" id="SM00822"/>
    </source>
</evidence>
<accession>A0ABT3T0L1</accession>
<dbReference type="InterPro" id="IPR036291">
    <property type="entry name" value="NAD(P)-bd_dom_sf"/>
</dbReference>
<dbReference type="SMART" id="SM00822">
    <property type="entry name" value="PKS_KR"/>
    <property type="match status" value="1"/>
</dbReference>
<comment type="similarity">
    <text evidence="1 3">Belongs to the short-chain dehydrogenases/reductases (SDR) family.</text>
</comment>
<proteinExistence type="inferred from homology"/>
<evidence type="ECO:0000256" key="2">
    <source>
        <dbReference type="ARBA" id="ARBA00023002"/>
    </source>
</evidence>
<evidence type="ECO:0000256" key="1">
    <source>
        <dbReference type="ARBA" id="ARBA00006484"/>
    </source>
</evidence>
<dbReference type="PRINTS" id="PR00080">
    <property type="entry name" value="SDRFAMILY"/>
</dbReference>
<dbReference type="Proteomes" id="UP001143304">
    <property type="component" value="Unassembled WGS sequence"/>
</dbReference>
<comment type="caution">
    <text evidence="5">The sequence shown here is derived from an EMBL/GenBank/DDBJ whole genome shotgun (WGS) entry which is preliminary data.</text>
</comment>
<dbReference type="PANTHER" id="PTHR44196">
    <property type="entry name" value="DEHYDROGENASE/REDUCTASE SDR FAMILY MEMBER 7B"/>
    <property type="match status" value="1"/>
</dbReference>
<dbReference type="PANTHER" id="PTHR44196:SF2">
    <property type="entry name" value="SHORT-CHAIN DEHYDROGENASE-RELATED"/>
    <property type="match status" value="1"/>
</dbReference>
<gene>
    <name evidence="5" type="ORF">EYC82_00290</name>
</gene>
<evidence type="ECO:0000313" key="5">
    <source>
        <dbReference type="EMBL" id="MCX2975790.1"/>
    </source>
</evidence>
<keyword evidence="2" id="KW-0560">Oxidoreductase</keyword>
<dbReference type="PROSITE" id="PS00061">
    <property type="entry name" value="ADH_SHORT"/>
    <property type="match status" value="1"/>
</dbReference>
<reference evidence="5" key="1">
    <citation type="submission" date="2019-02" db="EMBL/GenBank/DDBJ databases">
        <authorList>
            <person name="Li S.-H."/>
        </authorList>
    </citation>
    <scope>NUCLEOTIDE SEQUENCE</scope>
    <source>
        <strain evidence="5">IMCC11814</strain>
    </source>
</reference>
<evidence type="ECO:0000256" key="3">
    <source>
        <dbReference type="RuleBase" id="RU000363"/>
    </source>
</evidence>
<dbReference type="InterPro" id="IPR020904">
    <property type="entry name" value="Sc_DH/Rdtase_CS"/>
</dbReference>
<dbReference type="PRINTS" id="PR00081">
    <property type="entry name" value="GDHRDH"/>
</dbReference>
<dbReference type="SUPFAM" id="SSF51735">
    <property type="entry name" value="NAD(P)-binding Rossmann-fold domains"/>
    <property type="match status" value="1"/>
</dbReference>
<organism evidence="5 6">
    <name type="scientific">Candidatus Marimicrobium litorale</name>
    <dbReference type="NCBI Taxonomy" id="2518991"/>
    <lineage>
        <taxon>Bacteria</taxon>
        <taxon>Pseudomonadati</taxon>
        <taxon>Pseudomonadota</taxon>
        <taxon>Gammaproteobacteria</taxon>
        <taxon>Cellvibrionales</taxon>
        <taxon>Halieaceae</taxon>
        <taxon>Marimicrobium</taxon>
    </lineage>
</organism>
<evidence type="ECO:0000313" key="6">
    <source>
        <dbReference type="Proteomes" id="UP001143304"/>
    </source>
</evidence>
<dbReference type="InterPro" id="IPR057326">
    <property type="entry name" value="KR_dom"/>
</dbReference>
<protein>
    <submittedName>
        <fullName evidence="5">SDR family oxidoreductase</fullName>
    </submittedName>
</protein>
<dbReference type="EMBL" id="SHNO01000001">
    <property type="protein sequence ID" value="MCX2975790.1"/>
    <property type="molecule type" value="Genomic_DNA"/>
</dbReference>
<dbReference type="RefSeq" id="WP_279247555.1">
    <property type="nucleotide sequence ID" value="NZ_SHNO01000001.1"/>
</dbReference>